<evidence type="ECO:0000256" key="1">
    <source>
        <dbReference type="ARBA" id="ARBA00006540"/>
    </source>
</evidence>
<comment type="similarity">
    <text evidence="1">Belongs to the universal ribosomal protein uL3 family.</text>
</comment>
<dbReference type="FunFam" id="2.40.30.10:FF:000169">
    <property type="entry name" value="50S ribosomal protein L3"/>
    <property type="match status" value="1"/>
</dbReference>
<evidence type="ECO:0000256" key="4">
    <source>
        <dbReference type="ARBA" id="ARBA00035209"/>
    </source>
</evidence>
<evidence type="ECO:0000256" key="5">
    <source>
        <dbReference type="ARBA" id="ARBA00035396"/>
    </source>
</evidence>
<dbReference type="InterPro" id="IPR009000">
    <property type="entry name" value="Transl_B-barrel_sf"/>
</dbReference>
<keyword evidence="3" id="KW-0687">Ribonucleoprotein</keyword>
<keyword evidence="2" id="KW-0689">Ribosomal protein</keyword>
<dbReference type="PANTHER" id="PTHR11229:SF8">
    <property type="entry name" value="LARGE RIBOSOMAL SUBUNIT PROTEIN UL3M"/>
    <property type="match status" value="1"/>
</dbReference>
<dbReference type="Proteomes" id="UP000008281">
    <property type="component" value="Unassembled WGS sequence"/>
</dbReference>
<dbReference type="eggNOG" id="KOG3141">
    <property type="taxonomic scope" value="Eukaryota"/>
</dbReference>
<dbReference type="GO" id="GO:0003735">
    <property type="term" value="F:structural constituent of ribosome"/>
    <property type="evidence" value="ECO:0007669"/>
    <property type="project" value="InterPro"/>
</dbReference>
<reference evidence="6" key="1">
    <citation type="submission" date="2007-07" db="EMBL/GenBank/DDBJ databases">
        <title>PCAP assembly of the Caenorhabditis remanei genome.</title>
        <authorList>
            <consortium name="The Caenorhabditis remanei Sequencing Consortium"/>
            <person name="Wilson R.K."/>
        </authorList>
    </citation>
    <scope>NUCLEOTIDE SEQUENCE [LARGE SCALE GENOMIC DNA]</scope>
    <source>
        <strain evidence="6">PB4641</strain>
    </source>
</reference>
<dbReference type="PANTHER" id="PTHR11229">
    <property type="entry name" value="50S RIBOSOMAL PROTEIN L3"/>
    <property type="match status" value="1"/>
</dbReference>
<dbReference type="RefSeq" id="XP_003105999.2">
    <property type="nucleotide sequence ID" value="XM_003105951.2"/>
</dbReference>
<evidence type="ECO:0000313" key="6">
    <source>
        <dbReference type="EMBL" id="EFO98525.1"/>
    </source>
</evidence>
<dbReference type="CTD" id="9807624"/>
<evidence type="ECO:0000256" key="3">
    <source>
        <dbReference type="ARBA" id="ARBA00023274"/>
    </source>
</evidence>
<evidence type="ECO:0000313" key="7">
    <source>
        <dbReference type="Proteomes" id="UP000008281"/>
    </source>
</evidence>
<evidence type="ECO:0000256" key="2">
    <source>
        <dbReference type="ARBA" id="ARBA00022980"/>
    </source>
</evidence>
<dbReference type="AlphaFoldDB" id="E3MCL4"/>
<dbReference type="EMBL" id="DS268435">
    <property type="protein sequence ID" value="EFO98525.1"/>
    <property type="molecule type" value="Genomic_DNA"/>
</dbReference>
<dbReference type="STRING" id="31234.E3MCL4"/>
<dbReference type="InParanoid" id="E3MCL4"/>
<dbReference type="GO" id="GO:0006412">
    <property type="term" value="P:translation"/>
    <property type="evidence" value="ECO:0007669"/>
    <property type="project" value="InterPro"/>
</dbReference>
<dbReference type="GO" id="GO:0005762">
    <property type="term" value="C:mitochondrial large ribosomal subunit"/>
    <property type="evidence" value="ECO:0007669"/>
    <property type="project" value="TreeGrafter"/>
</dbReference>
<dbReference type="OMA" id="GPMWRVT"/>
<dbReference type="HOGENOM" id="CLU_044142_1_1_1"/>
<dbReference type="OrthoDB" id="2398163at2759"/>
<proteinExistence type="inferred from homology"/>
<dbReference type="InterPro" id="IPR019927">
    <property type="entry name" value="Ribosomal_uL3_bac/org-type"/>
</dbReference>
<organism evidence="7">
    <name type="scientific">Caenorhabditis remanei</name>
    <name type="common">Caenorhabditis vulgaris</name>
    <dbReference type="NCBI Taxonomy" id="31234"/>
    <lineage>
        <taxon>Eukaryota</taxon>
        <taxon>Metazoa</taxon>
        <taxon>Ecdysozoa</taxon>
        <taxon>Nematoda</taxon>
        <taxon>Chromadorea</taxon>
        <taxon>Rhabditida</taxon>
        <taxon>Rhabditina</taxon>
        <taxon>Rhabditomorpha</taxon>
        <taxon>Rhabditoidea</taxon>
        <taxon>Rhabditidae</taxon>
        <taxon>Peloderinae</taxon>
        <taxon>Caenorhabditis</taxon>
    </lineage>
</organism>
<sequence length="403" mass="44872">MLRSLISSATTGPTQEWAGRILLANSGYISQQRGRRRTLTPVPWLPPIKEHIPKNSFDLSQKTKNLLDDVIKKETLAASALARNDSQETNVAIIDIPHSSRRVGLVVRKIGMLPQWTNDGNRILCTVLEVDENHVVSVTSPDSWYKASAVGKRKAFNRHGPMWRVTVGAGNDDPTKYTLAYRRQFARAGVPTKEKLGCFLVTEDALPHAGQPLDARHFAVGQHVTATGKTIDWGFQGGMHRWGMRGQPTRRTTKSHRRIGSVGSVGDARIWPGKRMPGHMGYEWRTVSGLEIVRINNDKQVIYVKGSVPGDIGETLLLKDCLQDEKRLKSGPVPTWAPTLETIQEESELSPEEIVVPKNLLFNETFSSKLFRFTSPSIVFTDADAKRATGRDKTKAKIAKVKK</sequence>
<gene>
    <name evidence="6" type="ORF">CRE_20298</name>
</gene>
<dbReference type="Gene3D" id="2.40.30.10">
    <property type="entry name" value="Translation factors"/>
    <property type="match status" value="2"/>
</dbReference>
<dbReference type="Pfam" id="PF00297">
    <property type="entry name" value="Ribosomal_L3"/>
    <property type="match status" value="1"/>
</dbReference>
<keyword evidence="7" id="KW-1185">Reference proteome</keyword>
<name>E3MCL4_CAERE</name>
<accession>E3MCL4</accession>
<dbReference type="FunCoup" id="E3MCL4">
    <property type="interactions" value="2793"/>
</dbReference>
<dbReference type="SUPFAM" id="SSF50447">
    <property type="entry name" value="Translation proteins"/>
    <property type="match status" value="1"/>
</dbReference>
<dbReference type="KEGG" id="crq:GCK72_009977"/>
<dbReference type="GeneID" id="9807624"/>
<dbReference type="InterPro" id="IPR000597">
    <property type="entry name" value="Ribosomal_uL3"/>
</dbReference>
<protein>
    <recommendedName>
        <fullName evidence="4">Large ribosomal subunit protein uL3m</fullName>
    </recommendedName>
    <alternativeName>
        <fullName evidence="5">39S ribosomal protein L3, mitochondrial</fullName>
    </alternativeName>
</protein>